<sequence>MALTPEQLMRLAVEQAMPQRERRPRRQERQAQQPAVPILPAVLPAAQQQMQPPPALC</sequence>
<proteinExistence type="predicted"/>
<organism evidence="2 3">
    <name type="scientific">Chlorella sorokiniana</name>
    <name type="common">Freshwater green alga</name>
    <dbReference type="NCBI Taxonomy" id="3076"/>
    <lineage>
        <taxon>Eukaryota</taxon>
        <taxon>Viridiplantae</taxon>
        <taxon>Chlorophyta</taxon>
        <taxon>core chlorophytes</taxon>
        <taxon>Trebouxiophyceae</taxon>
        <taxon>Chlorellales</taxon>
        <taxon>Chlorellaceae</taxon>
        <taxon>Chlorella clade</taxon>
        <taxon>Chlorella</taxon>
    </lineage>
</organism>
<protein>
    <submittedName>
        <fullName evidence="2">Src substrate cortactin</fullName>
    </submittedName>
</protein>
<keyword evidence="3" id="KW-1185">Reference proteome</keyword>
<feature type="compositionally biased region" description="Low complexity" evidence="1">
    <location>
        <begin position="30"/>
        <end position="50"/>
    </location>
</feature>
<name>A0A2P6TPM8_CHLSO</name>
<reference evidence="2 3" key="1">
    <citation type="journal article" date="2018" name="Plant J.">
        <title>Genome sequences of Chlorella sorokiniana UTEX 1602 and Micractinium conductrix SAG 241.80: implications to maltose excretion by a green alga.</title>
        <authorList>
            <person name="Arriola M.B."/>
            <person name="Velmurugan N."/>
            <person name="Zhang Y."/>
            <person name="Plunkett M.H."/>
            <person name="Hondzo H."/>
            <person name="Barney B.M."/>
        </authorList>
    </citation>
    <scope>NUCLEOTIDE SEQUENCE [LARGE SCALE GENOMIC DNA]</scope>
    <source>
        <strain evidence="3">UTEX 1602</strain>
    </source>
</reference>
<dbReference type="Proteomes" id="UP000239899">
    <property type="component" value="Unassembled WGS sequence"/>
</dbReference>
<gene>
    <name evidence="2" type="ORF">C2E21_5227</name>
</gene>
<dbReference type="EMBL" id="LHPG02000009">
    <property type="protein sequence ID" value="PRW55992.1"/>
    <property type="molecule type" value="Genomic_DNA"/>
</dbReference>
<evidence type="ECO:0000313" key="3">
    <source>
        <dbReference type="Proteomes" id="UP000239899"/>
    </source>
</evidence>
<evidence type="ECO:0000313" key="2">
    <source>
        <dbReference type="EMBL" id="PRW55992.1"/>
    </source>
</evidence>
<evidence type="ECO:0000256" key="1">
    <source>
        <dbReference type="SAM" id="MobiDB-lite"/>
    </source>
</evidence>
<comment type="caution">
    <text evidence="2">The sequence shown here is derived from an EMBL/GenBank/DDBJ whole genome shotgun (WGS) entry which is preliminary data.</text>
</comment>
<feature type="region of interest" description="Disordered" evidence="1">
    <location>
        <begin position="1"/>
        <end position="57"/>
    </location>
</feature>
<accession>A0A2P6TPM8</accession>
<dbReference type="AlphaFoldDB" id="A0A2P6TPM8"/>